<dbReference type="AlphaFoldDB" id="A0A344UX94"/>
<feature type="transmembrane region" description="Helical" evidence="8">
    <location>
        <begin position="228"/>
        <end position="246"/>
    </location>
</feature>
<dbReference type="InterPro" id="IPR002781">
    <property type="entry name" value="TM_pro_TauE-like"/>
</dbReference>
<dbReference type="RefSeq" id="WP_114045697.1">
    <property type="nucleotide sequence ID" value="NZ_CP025198.1"/>
</dbReference>
<feature type="transmembrane region" description="Helical" evidence="8">
    <location>
        <begin position="73"/>
        <end position="92"/>
    </location>
</feature>
<dbReference type="InterPro" id="IPR052017">
    <property type="entry name" value="TSUP"/>
</dbReference>
<dbReference type="PANTHER" id="PTHR30269:SF0">
    <property type="entry name" value="MEMBRANE TRANSPORTER PROTEIN YFCA-RELATED"/>
    <property type="match status" value="1"/>
</dbReference>
<comment type="similarity">
    <text evidence="2 8">Belongs to the 4-toluene sulfonate uptake permease (TSUP) (TC 2.A.102) family.</text>
</comment>
<name>A0A344UX94_9ACTN</name>
<keyword evidence="4 8" id="KW-1003">Cell membrane</keyword>
<evidence type="ECO:0000256" key="8">
    <source>
        <dbReference type="RuleBase" id="RU363041"/>
    </source>
</evidence>
<evidence type="ECO:0000313" key="9">
    <source>
        <dbReference type="EMBL" id="AXE39892.1"/>
    </source>
</evidence>
<keyword evidence="10" id="KW-1185">Reference proteome</keyword>
<dbReference type="PANTHER" id="PTHR30269">
    <property type="entry name" value="TRANSMEMBRANE PROTEIN YFCA"/>
    <property type="match status" value="1"/>
</dbReference>
<reference evidence="9 10" key="1">
    <citation type="submission" date="2017-12" db="EMBL/GenBank/DDBJ databases">
        <title>The whole genome sequence of the Acidipropionibacterium virtanenii sp. nov. type strain JS278.</title>
        <authorList>
            <person name="Laine P."/>
            <person name="Deptula P."/>
            <person name="Varmanen P."/>
            <person name="Auvinen P."/>
        </authorList>
    </citation>
    <scope>NUCLEOTIDE SEQUENCE [LARGE SCALE GENOMIC DNA]</scope>
    <source>
        <strain evidence="9 10">JS278</strain>
    </source>
</reference>
<evidence type="ECO:0000256" key="6">
    <source>
        <dbReference type="ARBA" id="ARBA00022989"/>
    </source>
</evidence>
<protein>
    <recommendedName>
        <fullName evidence="8">Probable membrane transporter protein</fullName>
    </recommendedName>
</protein>
<proteinExistence type="inferred from homology"/>
<dbReference type="OrthoDB" id="3782574at2"/>
<evidence type="ECO:0000256" key="3">
    <source>
        <dbReference type="ARBA" id="ARBA00022448"/>
    </source>
</evidence>
<dbReference type="GO" id="GO:0005886">
    <property type="term" value="C:plasma membrane"/>
    <property type="evidence" value="ECO:0007669"/>
    <property type="project" value="UniProtKB-SubCell"/>
</dbReference>
<dbReference type="Pfam" id="PF01925">
    <property type="entry name" value="TauE"/>
    <property type="match status" value="1"/>
</dbReference>
<feature type="transmembrane region" description="Helical" evidence="8">
    <location>
        <begin position="137"/>
        <end position="166"/>
    </location>
</feature>
<feature type="transmembrane region" description="Helical" evidence="8">
    <location>
        <begin position="42"/>
        <end position="61"/>
    </location>
</feature>
<keyword evidence="3" id="KW-0813">Transport</keyword>
<dbReference type="Proteomes" id="UP000251995">
    <property type="component" value="Chromosome"/>
</dbReference>
<gene>
    <name evidence="9" type="ORF">JS278_02757</name>
</gene>
<feature type="transmembrane region" description="Helical" evidence="8">
    <location>
        <begin position="99"/>
        <end position="117"/>
    </location>
</feature>
<dbReference type="EMBL" id="CP025198">
    <property type="protein sequence ID" value="AXE39892.1"/>
    <property type="molecule type" value="Genomic_DNA"/>
</dbReference>
<keyword evidence="7 8" id="KW-0472">Membrane</keyword>
<accession>A0A344UX94</accession>
<keyword evidence="6 8" id="KW-1133">Transmembrane helix</keyword>
<evidence type="ECO:0000256" key="1">
    <source>
        <dbReference type="ARBA" id="ARBA00004651"/>
    </source>
</evidence>
<evidence type="ECO:0000256" key="4">
    <source>
        <dbReference type="ARBA" id="ARBA00022475"/>
    </source>
</evidence>
<evidence type="ECO:0000256" key="7">
    <source>
        <dbReference type="ARBA" id="ARBA00023136"/>
    </source>
</evidence>
<keyword evidence="5 8" id="KW-0812">Transmembrane</keyword>
<dbReference type="KEGG" id="acij:JS278_02757"/>
<feature type="transmembrane region" description="Helical" evidence="8">
    <location>
        <begin position="200"/>
        <end position="221"/>
    </location>
</feature>
<comment type="subcellular location">
    <subcellularLocation>
        <location evidence="1 8">Cell membrane</location>
        <topology evidence="1 8">Multi-pass membrane protein</topology>
    </subcellularLocation>
</comment>
<organism evidence="9 10">
    <name type="scientific">Acidipropionibacterium virtanenii</name>
    <dbReference type="NCBI Taxonomy" id="2057246"/>
    <lineage>
        <taxon>Bacteria</taxon>
        <taxon>Bacillati</taxon>
        <taxon>Actinomycetota</taxon>
        <taxon>Actinomycetes</taxon>
        <taxon>Propionibacteriales</taxon>
        <taxon>Propionibacteriaceae</taxon>
        <taxon>Acidipropionibacterium</taxon>
    </lineage>
</organism>
<evidence type="ECO:0000256" key="5">
    <source>
        <dbReference type="ARBA" id="ARBA00022692"/>
    </source>
</evidence>
<evidence type="ECO:0000256" key="2">
    <source>
        <dbReference type="ARBA" id="ARBA00009142"/>
    </source>
</evidence>
<feature type="transmembrane region" description="Helical" evidence="8">
    <location>
        <begin position="6"/>
        <end position="30"/>
    </location>
</feature>
<evidence type="ECO:0000313" key="10">
    <source>
        <dbReference type="Proteomes" id="UP000251995"/>
    </source>
</evidence>
<sequence>MDALQIVAMILAGAGAGLINTVVGSGSLISYPVMVMFGLPPVSANIANTVGLVPGSIAGSWGYRRELSALRPLLLRLGVVAVVGALIGAFLLTRLPSSVFSVVVPFLILFAALLVAFQPRIAAAMKPVEGTRWRPLLIVVLLASIYGGYFSAAQGIILLGVLGLCLKAGLQEQNGLKNLLQTLVNLVAAVFFIVSGGIAWNYAGCIAVGSVVGALAGAWVARRLPAKYFRAFIVVFGVAMAIYMGWRAFS</sequence>